<evidence type="ECO:0000256" key="1">
    <source>
        <dbReference type="SAM" id="Coils"/>
    </source>
</evidence>
<reference evidence="2 3" key="1">
    <citation type="submission" date="2019-03" db="EMBL/GenBank/DDBJ databases">
        <title>Freshwater and sediment microbial communities from various areas in North America, analyzing microbe dynamics in response to fracking.</title>
        <authorList>
            <person name="Lamendella R."/>
        </authorList>
    </citation>
    <scope>NUCLEOTIDE SEQUENCE [LARGE SCALE GENOMIC DNA]</scope>
    <source>
        <strain evidence="2 3">175.2</strain>
    </source>
</reference>
<feature type="coiled-coil region" evidence="1">
    <location>
        <begin position="30"/>
        <end position="90"/>
    </location>
</feature>
<sequence length="96" mass="11242">MDFNHESDATLNAFERELVSSVKAMNDRVSQEAERSRALLNEQCRALNTRLAEIEQWKGNVETALLGLRLAELEERQKNIEERLKKSKKRKDRSNR</sequence>
<dbReference type="RefSeq" id="WP_132312555.1">
    <property type="nucleotide sequence ID" value="NZ_SMAR01000022.1"/>
</dbReference>
<protein>
    <submittedName>
        <fullName evidence="2">Uncharacterized protein</fullName>
    </submittedName>
</protein>
<accession>A0A4R3NNW0</accession>
<dbReference type="Proteomes" id="UP000295097">
    <property type="component" value="Unassembled WGS sequence"/>
</dbReference>
<gene>
    <name evidence="2" type="ORF">EDC90_10221</name>
</gene>
<evidence type="ECO:0000313" key="3">
    <source>
        <dbReference type="Proteomes" id="UP000295097"/>
    </source>
</evidence>
<dbReference type="AlphaFoldDB" id="A0A4R3NNW0"/>
<dbReference type="EMBL" id="SMAR01000022">
    <property type="protein sequence ID" value="TCT36272.1"/>
    <property type="molecule type" value="Genomic_DNA"/>
</dbReference>
<proteinExistence type="predicted"/>
<name>A0A4R3NNW0_9HYPH</name>
<comment type="caution">
    <text evidence="2">The sequence shown here is derived from an EMBL/GenBank/DDBJ whole genome shotgun (WGS) entry which is preliminary data.</text>
</comment>
<organism evidence="2 3">
    <name type="scientific">Martelella mediterranea</name>
    <dbReference type="NCBI Taxonomy" id="293089"/>
    <lineage>
        <taxon>Bacteria</taxon>
        <taxon>Pseudomonadati</taxon>
        <taxon>Pseudomonadota</taxon>
        <taxon>Alphaproteobacteria</taxon>
        <taxon>Hyphomicrobiales</taxon>
        <taxon>Aurantimonadaceae</taxon>
        <taxon>Martelella</taxon>
    </lineage>
</organism>
<evidence type="ECO:0000313" key="2">
    <source>
        <dbReference type="EMBL" id="TCT36272.1"/>
    </source>
</evidence>
<keyword evidence="3" id="KW-1185">Reference proteome</keyword>
<keyword evidence="1" id="KW-0175">Coiled coil</keyword>